<dbReference type="EMBL" id="CAADEX010000041">
    <property type="protein sequence ID" value="VFJ53158.1"/>
    <property type="molecule type" value="Genomic_DNA"/>
</dbReference>
<evidence type="ECO:0000313" key="1">
    <source>
        <dbReference type="EMBL" id="VFJ53158.1"/>
    </source>
</evidence>
<protein>
    <submittedName>
        <fullName evidence="1">Uncharacterized protein</fullName>
    </submittedName>
</protein>
<evidence type="ECO:0000313" key="2">
    <source>
        <dbReference type="EMBL" id="VFJ68571.1"/>
    </source>
</evidence>
<accession>A0A450SIG3</accession>
<name>A0A450SIG3_9GAMM</name>
<gene>
    <name evidence="1" type="ORF">BECKDK2373B_GA0170837_104112</name>
    <name evidence="2" type="ORF">BECKDK2373C_GA0170839_11875</name>
</gene>
<reference evidence="1" key="1">
    <citation type="submission" date="2019-02" db="EMBL/GenBank/DDBJ databases">
        <authorList>
            <person name="Gruber-Vodicka R. H."/>
            <person name="Seah K. B. B."/>
        </authorList>
    </citation>
    <scope>NUCLEOTIDE SEQUENCE</scope>
    <source>
        <strain evidence="2">BECK_DK161</strain>
        <strain evidence="1">BECK_DK47</strain>
    </source>
</reference>
<proteinExistence type="predicted"/>
<organism evidence="1">
    <name type="scientific">Candidatus Kentrum sp. DK</name>
    <dbReference type="NCBI Taxonomy" id="2126562"/>
    <lineage>
        <taxon>Bacteria</taxon>
        <taxon>Pseudomonadati</taxon>
        <taxon>Pseudomonadota</taxon>
        <taxon>Gammaproteobacteria</taxon>
        <taxon>Candidatus Kentrum</taxon>
    </lineage>
</organism>
<dbReference type="EMBL" id="CAADEY010000187">
    <property type="protein sequence ID" value="VFJ68571.1"/>
    <property type="molecule type" value="Genomic_DNA"/>
</dbReference>
<dbReference type="AlphaFoldDB" id="A0A450SIG3"/>
<sequence length="60" mass="7125">MDEKASGMKDEYDFSEAEQGRFYRPIEEIDIPIYLDKEEPHAKVGSCFITRRKLTRKRSL</sequence>